<dbReference type="RefSeq" id="WP_091647361.1">
    <property type="nucleotide sequence ID" value="NZ_FNHQ01000001.1"/>
</dbReference>
<name>A0A1G9QC03_9FIRM</name>
<evidence type="ECO:0000313" key="1">
    <source>
        <dbReference type="EMBL" id="SDM08546.1"/>
    </source>
</evidence>
<protein>
    <submittedName>
        <fullName evidence="1">Uncharacterized protein</fullName>
    </submittedName>
</protein>
<sequence length="112" mass="13254">MKVTKQSLHTEKNGTVVLRNKIDCSDEVNKVREYNETTNGYFGDKNGRCMFMGCIPPAFWNFDPWLITARRAQKEGDMRTYLRNLKKFFDLHQAFKVNHKRIYWRGTGAFLL</sequence>
<evidence type="ECO:0000313" key="2">
    <source>
        <dbReference type="Proteomes" id="UP000199309"/>
    </source>
</evidence>
<dbReference type="AlphaFoldDB" id="A0A1G9QC03"/>
<organism evidence="1 2">
    <name type="scientific">Megasphaera paucivorans</name>
    <dbReference type="NCBI Taxonomy" id="349095"/>
    <lineage>
        <taxon>Bacteria</taxon>
        <taxon>Bacillati</taxon>
        <taxon>Bacillota</taxon>
        <taxon>Negativicutes</taxon>
        <taxon>Veillonellales</taxon>
        <taxon>Veillonellaceae</taxon>
        <taxon>Megasphaera</taxon>
    </lineage>
</organism>
<dbReference type="OrthoDB" id="1624675at2"/>
<accession>A0A1G9QC03</accession>
<dbReference type="EMBL" id="FNHQ01000001">
    <property type="protein sequence ID" value="SDM08546.1"/>
    <property type="molecule type" value="Genomic_DNA"/>
</dbReference>
<dbReference type="STRING" id="349095.SAMN05660299_00184"/>
<proteinExistence type="predicted"/>
<gene>
    <name evidence="1" type="ORF">SAMN05660299_00184</name>
</gene>
<reference evidence="1 2" key="1">
    <citation type="submission" date="2016-10" db="EMBL/GenBank/DDBJ databases">
        <authorList>
            <person name="de Groot N.N."/>
        </authorList>
    </citation>
    <scope>NUCLEOTIDE SEQUENCE [LARGE SCALE GENOMIC DNA]</scope>
    <source>
        <strain evidence="1 2">DSM 16981</strain>
    </source>
</reference>
<keyword evidence="2" id="KW-1185">Reference proteome</keyword>
<dbReference type="Proteomes" id="UP000199309">
    <property type="component" value="Unassembled WGS sequence"/>
</dbReference>